<feature type="compositionally biased region" description="Low complexity" evidence="6">
    <location>
        <begin position="38"/>
        <end position="52"/>
    </location>
</feature>
<evidence type="ECO:0000256" key="6">
    <source>
        <dbReference type="SAM" id="MobiDB-lite"/>
    </source>
</evidence>
<feature type="compositionally biased region" description="Basic and acidic residues" evidence="6">
    <location>
        <begin position="730"/>
        <end position="752"/>
    </location>
</feature>
<dbReference type="InterPro" id="IPR051931">
    <property type="entry name" value="PAK3-like"/>
</dbReference>
<organism evidence="9 10">
    <name type="scientific">Cyclocybe aegerita</name>
    <name type="common">Black poplar mushroom</name>
    <name type="synonym">Agrocybe aegerita</name>
    <dbReference type="NCBI Taxonomy" id="1973307"/>
    <lineage>
        <taxon>Eukaryota</taxon>
        <taxon>Fungi</taxon>
        <taxon>Dikarya</taxon>
        <taxon>Basidiomycota</taxon>
        <taxon>Agaricomycotina</taxon>
        <taxon>Agaricomycetes</taxon>
        <taxon>Agaricomycetidae</taxon>
        <taxon>Agaricales</taxon>
        <taxon>Agaricineae</taxon>
        <taxon>Bolbitiaceae</taxon>
        <taxon>Cyclocybe</taxon>
    </lineage>
</organism>
<dbReference type="Pfam" id="PF00069">
    <property type="entry name" value="Pkinase"/>
    <property type="match status" value="1"/>
</dbReference>
<dbReference type="InterPro" id="IPR000719">
    <property type="entry name" value="Prot_kinase_dom"/>
</dbReference>
<feature type="compositionally biased region" description="Basic and acidic residues" evidence="6">
    <location>
        <begin position="458"/>
        <end position="469"/>
    </location>
</feature>
<dbReference type="Proteomes" id="UP000467700">
    <property type="component" value="Unassembled WGS sequence"/>
</dbReference>
<feature type="region of interest" description="Disordered" evidence="6">
    <location>
        <begin position="1508"/>
        <end position="1602"/>
    </location>
</feature>
<evidence type="ECO:0000256" key="1">
    <source>
        <dbReference type="ARBA" id="ARBA00008874"/>
    </source>
</evidence>
<evidence type="ECO:0000313" key="9">
    <source>
        <dbReference type="EMBL" id="CAA7262091.1"/>
    </source>
</evidence>
<feature type="region of interest" description="Disordered" evidence="6">
    <location>
        <begin position="1075"/>
        <end position="1235"/>
    </location>
</feature>
<evidence type="ECO:0000313" key="10">
    <source>
        <dbReference type="Proteomes" id="UP000467700"/>
    </source>
</evidence>
<feature type="compositionally biased region" description="Low complexity" evidence="6">
    <location>
        <begin position="963"/>
        <end position="973"/>
    </location>
</feature>
<feature type="compositionally biased region" description="Low complexity" evidence="6">
    <location>
        <begin position="549"/>
        <end position="562"/>
    </location>
</feature>
<sequence length="2007" mass="209582">MASAESGTSRFKTFKFTERPPPPPPKDPAYLVRNNNRSTTSLGSPELLPSSSQTAPASPISPSIQYAIRRANSPSPSPFSSPENNHMNQSSTSLLSPPTQQQQQQPIDATASTSTTQGGSMSGEARQRQTQMTLTKKDKALAFLKFPKRSPRTPPAAASSEDDPTPGSEDDAISLPWNFQHNIHVDEGYMGIPPSWSTSLAAAGFTEDEIAAIQARRAAGSRSPPDLRYLYSERPNSPAVAVGGGFPFPTTNTAPPPFSSMAPPMQQSHSLPNPQLHPQGSPSLTSAFSPPGVPVLTHPTPRSTSLHRLASSPGESTTPLAPTATAASASNPSYRVPPPKRKPPASPLHLDEKAKSSQEGAESIQEVEREEPRKHRVAPSISSVGYSSESHYSVVTSEYHQDPNQTANTTFAGLNDSFAYKYNPEDTTITIPPVPPLPKAASTSSLASSSAYLNPPSRETREAQKHDQAHTPTPTPLASSFGARLRSGSNAAANAFSSTGAGPSTSTTVNGQPKKSKFKVVNGDRNASGSSSTEDGVEEIIKSKSFKDLASAASSSSTSLPAAPVPDLPPHAGEKGHQRDASISGTSNSHSHSNSYSTSQASHPSSSTSHSGHGFFNSISHSLSNSLHSHSHNTSNPPASTSAVVSTSAAASASTSAFASSSASTSQPTMSSSLPASSSLTSGWLSPSLQSSFATPGAPSGWKASASSLAGGLVGAVKSKVLGRNGSGGSDKEKEKEKTWLDKGKDKERLDEGVGGSGSGSEAGLEKQGEDEEFLASEEPGNAGRSGPAVWEMYTRPRASTDVSRRGPAEPPAAASASTSGSGSAGMSNANAGASASTHSLVSSSQTPAFAGLRRKPSNADSNTNMHGRKRSQSQSSLRSQRSAGSLRVGIGGQYQKQNASMTSLESIPEASPAPGAVLVGRNGSRGRGRSASNAVNGVYGNSSINGPSGSSTSVHSNGVAGPSGSSSTNPSPLKKAPAYAPRLSLHQHNGSDDLSSWSEALLSGIGDAGAGGGLGLDFGLFGKEFSVDDRAKGKEWNGFGVGRLKDAEKDTPRSAPASGAGAVNMFRIQQHAAAVARARGAPGHAQTMSVSQPSTGTNTGSTSTTTTTRLVGRKFGQPIPSSKPPPRLPVPSRPDQAGPAPLPLPPVGAGAAGRSRSNSRSGSGRNSTTLGTLPQPLPLNTQAKASSMNAALSNTHNSSSGGSNALPPQTAGMLSPTSLADQTSPAGSSAGPDSAQLWNEIEQMMDPGMMSAIPGLHLSVALPPGAQGVLKSAGLGSFGQGGSALANIQAHSSLPSPPVGVAALATRAQDRSPAVTNANSKDPQTVGDLVGSSPAFEETFSPTLPFTPEEERVAGVRKAKAEGAKGTVPPPAAKPKPKKRGRTLKDALAMEMEDEGDEDEGDDSDGSVYSNEEEDDGSVERPRFGQAVSRKKAAAASASDANVNGRMPSASRSRERDNLMVDARDTNRDSTRSSTSTLTVTSMHVPTTIVRNVSIARRAGAYVIDQPSRSPVDLKQPSYPPSPLNSQFVGGGGSSEDSGGSSNTSSSSPLQEQPLTTPTTTDGGVASPLLYYLDGAQTPSPTPDKISFGQQPLPPLPRRLPVINDRHNEYVEEEDDDYEPYPDEETMQAVLAANGGAPPRPTIVINDAPPSARPPIATATTATSSTNATPLSPFQRYRGWLSAVVAPLEEFIDETVDPRDHYLDLTEIAEGESGSVFAAVLNPVNAGKLRLPPLVKAQDAEELVNNPDGIRLVAIKSVAIVPSGSPKLVDLQKELSLMRGLSHENVLGMDGVYVDLVEDSLWVRMELMERSLADIIGLVGNGLMLQDRMIARFASDVLHALDFLLKHNIAHRDVRSDNLLLNKHGVLKLADFSNAVQVTQHSPMRSDIVGVAFWQAPEVRRPPYNTLKVDVWSLGATVWEMAQTEPPFAETQQLAERWPPLRQPELYSPAFHDFLRKCSEPVSLRPGPTELFKSSFINNACGRQVIVQLLSQCMAIEGSLQEETIP</sequence>
<feature type="region of interest" description="Disordered" evidence="6">
    <location>
        <begin position="1"/>
        <end position="174"/>
    </location>
</feature>
<feature type="compositionally biased region" description="Polar residues" evidence="6">
    <location>
        <begin position="268"/>
        <end position="288"/>
    </location>
</feature>
<keyword evidence="2" id="KW-0547">Nucleotide-binding</keyword>
<feature type="compositionally biased region" description="Polar residues" evidence="6">
    <location>
        <begin position="895"/>
        <end position="906"/>
    </location>
</feature>
<dbReference type="Gene3D" id="3.90.810.10">
    <property type="entry name" value="CRIB domain"/>
    <property type="match status" value="1"/>
</dbReference>
<feature type="compositionally biased region" description="Low complexity" evidence="6">
    <location>
        <begin position="487"/>
        <end position="508"/>
    </location>
</feature>
<comment type="similarity">
    <text evidence="1">Belongs to the protein kinase superfamily. STE Ser/Thr protein kinase family. STE20 subfamily.</text>
</comment>
<dbReference type="InterPro" id="IPR020635">
    <property type="entry name" value="Tyr_kinase_cat_dom"/>
</dbReference>
<feature type="compositionally biased region" description="Acidic residues" evidence="6">
    <location>
        <begin position="160"/>
        <end position="172"/>
    </location>
</feature>
<dbReference type="InterPro" id="IPR036936">
    <property type="entry name" value="CRIB_dom_sf"/>
</dbReference>
<feature type="compositionally biased region" description="Low complexity" evidence="6">
    <location>
        <begin position="873"/>
        <end position="888"/>
    </location>
</feature>
<dbReference type="OrthoDB" id="248923at2759"/>
<dbReference type="PROSITE" id="PS50108">
    <property type="entry name" value="CRIB"/>
    <property type="match status" value="1"/>
</dbReference>
<feature type="compositionally biased region" description="Polar residues" evidence="6">
    <location>
        <begin position="1315"/>
        <end position="1324"/>
    </location>
</feature>
<evidence type="ECO:0000256" key="2">
    <source>
        <dbReference type="ARBA" id="ARBA00022741"/>
    </source>
</evidence>
<feature type="compositionally biased region" description="Low complexity" evidence="6">
    <location>
        <begin position="1075"/>
        <end position="1086"/>
    </location>
</feature>
<evidence type="ECO:0000256" key="4">
    <source>
        <dbReference type="ARBA" id="ARBA00047899"/>
    </source>
</evidence>
<feature type="region of interest" description="Disordered" evidence="6">
    <location>
        <begin position="248"/>
        <end position="391"/>
    </location>
</feature>
<feature type="compositionally biased region" description="Low complexity" evidence="6">
    <location>
        <begin position="1536"/>
        <end position="1562"/>
    </location>
</feature>
<feature type="compositionally biased region" description="Basic and acidic residues" evidence="6">
    <location>
        <begin position="1453"/>
        <end position="1472"/>
    </location>
</feature>
<dbReference type="GO" id="GO:0005524">
    <property type="term" value="F:ATP binding"/>
    <property type="evidence" value="ECO:0007669"/>
    <property type="project" value="UniProtKB-KW"/>
</dbReference>
<keyword evidence="10" id="KW-1185">Reference proteome</keyword>
<dbReference type="GO" id="GO:0004674">
    <property type="term" value="F:protein serine/threonine kinase activity"/>
    <property type="evidence" value="ECO:0007669"/>
    <property type="project" value="UniProtKB-EC"/>
</dbReference>
<feature type="region of interest" description="Disordered" evidence="6">
    <location>
        <begin position="1308"/>
        <end position="1481"/>
    </location>
</feature>
<keyword evidence="3" id="KW-0067">ATP-binding</keyword>
<feature type="region of interest" description="Disordered" evidence="6">
    <location>
        <begin position="429"/>
        <end position="614"/>
    </location>
</feature>
<accession>A0A8S0VYA4</accession>
<feature type="compositionally biased region" description="Low complexity" evidence="6">
    <location>
        <begin position="439"/>
        <end position="457"/>
    </location>
</feature>
<dbReference type="GO" id="GO:0004713">
    <property type="term" value="F:protein tyrosine kinase activity"/>
    <property type="evidence" value="ECO:0007669"/>
    <property type="project" value="InterPro"/>
</dbReference>
<comment type="catalytic activity">
    <reaction evidence="4">
        <text>L-threonyl-[protein] + ATP = O-phospho-L-threonyl-[protein] + ADP + H(+)</text>
        <dbReference type="Rhea" id="RHEA:46608"/>
        <dbReference type="Rhea" id="RHEA-COMP:11060"/>
        <dbReference type="Rhea" id="RHEA-COMP:11605"/>
        <dbReference type="ChEBI" id="CHEBI:15378"/>
        <dbReference type="ChEBI" id="CHEBI:30013"/>
        <dbReference type="ChEBI" id="CHEBI:30616"/>
        <dbReference type="ChEBI" id="CHEBI:61977"/>
        <dbReference type="ChEBI" id="CHEBI:456216"/>
        <dbReference type="EC" id="2.7.11.1"/>
    </reaction>
</comment>
<comment type="catalytic activity">
    <reaction evidence="5">
        <text>L-seryl-[protein] + ATP = O-phospho-L-seryl-[protein] + ADP + H(+)</text>
        <dbReference type="Rhea" id="RHEA:17989"/>
        <dbReference type="Rhea" id="RHEA-COMP:9863"/>
        <dbReference type="Rhea" id="RHEA-COMP:11604"/>
        <dbReference type="ChEBI" id="CHEBI:15378"/>
        <dbReference type="ChEBI" id="CHEBI:29999"/>
        <dbReference type="ChEBI" id="CHEBI:30616"/>
        <dbReference type="ChEBI" id="CHEBI:83421"/>
        <dbReference type="ChEBI" id="CHEBI:456216"/>
        <dbReference type="EC" id="2.7.11.1"/>
    </reaction>
</comment>
<feature type="compositionally biased region" description="Low complexity" evidence="6">
    <location>
        <begin position="316"/>
        <end position="334"/>
    </location>
</feature>
<feature type="domain" description="CRIB" evidence="8">
    <location>
        <begin position="173"/>
        <end position="186"/>
    </location>
</feature>
<feature type="region of interest" description="Disordered" evidence="6">
    <location>
        <begin position="660"/>
        <end position="681"/>
    </location>
</feature>
<feature type="compositionally biased region" description="Polar residues" evidence="6">
    <location>
        <begin position="53"/>
        <end position="64"/>
    </location>
</feature>
<dbReference type="PANTHER" id="PTHR45832:SF22">
    <property type="entry name" value="SERINE_THREONINE-PROTEIN KINASE SAMKA-RELATED"/>
    <property type="match status" value="1"/>
</dbReference>
<name>A0A8S0VYA4_CYCAE</name>
<dbReference type="SMART" id="SM00219">
    <property type="entry name" value="TyrKc"/>
    <property type="match status" value="1"/>
</dbReference>
<proteinExistence type="inferred from homology"/>
<feature type="compositionally biased region" description="Low complexity" evidence="6">
    <location>
        <begin position="1095"/>
        <end position="1109"/>
    </location>
</feature>
<feature type="compositionally biased region" description="Low complexity" evidence="6">
    <location>
        <begin position="380"/>
        <end position="391"/>
    </location>
</feature>
<gene>
    <name evidence="9" type="ORF">AAE3_LOCUS4160</name>
</gene>
<dbReference type="EMBL" id="CACVBS010000035">
    <property type="protein sequence ID" value="CAA7262091.1"/>
    <property type="molecule type" value="Genomic_DNA"/>
</dbReference>
<feature type="compositionally biased region" description="Low complexity" evidence="6">
    <location>
        <begin position="1148"/>
        <end position="1182"/>
    </location>
</feature>
<feature type="domain" description="Protein kinase" evidence="7">
    <location>
        <begin position="1703"/>
        <end position="1978"/>
    </location>
</feature>
<feature type="compositionally biased region" description="Low complexity" evidence="6">
    <location>
        <begin position="581"/>
        <end position="614"/>
    </location>
</feature>
<dbReference type="SUPFAM" id="SSF56112">
    <property type="entry name" value="Protein kinase-like (PK-like)"/>
    <property type="match status" value="1"/>
</dbReference>
<feature type="compositionally biased region" description="Pro residues" evidence="6">
    <location>
        <begin position="1122"/>
        <end position="1133"/>
    </location>
</feature>
<feature type="compositionally biased region" description="Low complexity" evidence="6">
    <location>
        <begin position="89"/>
        <end position="123"/>
    </location>
</feature>
<feature type="compositionally biased region" description="Low complexity" evidence="6">
    <location>
        <begin position="930"/>
        <end position="954"/>
    </location>
</feature>
<feature type="compositionally biased region" description="Polar residues" evidence="6">
    <location>
        <begin position="525"/>
        <end position="534"/>
    </location>
</feature>
<dbReference type="InterPro" id="IPR011009">
    <property type="entry name" value="Kinase-like_dom_sf"/>
</dbReference>
<dbReference type="PROSITE" id="PS50011">
    <property type="entry name" value="PROTEIN_KINASE_DOM"/>
    <property type="match status" value="1"/>
</dbReference>
<feature type="compositionally biased region" description="Basic and acidic residues" evidence="6">
    <location>
        <begin position="1350"/>
        <end position="1364"/>
    </location>
</feature>
<dbReference type="PANTHER" id="PTHR45832">
    <property type="entry name" value="SERINE/THREONINE-PROTEIN KINASE SAMKA-RELATED-RELATED"/>
    <property type="match status" value="1"/>
</dbReference>
<evidence type="ECO:0000259" key="8">
    <source>
        <dbReference type="PROSITE" id="PS50108"/>
    </source>
</evidence>
<evidence type="ECO:0000256" key="5">
    <source>
        <dbReference type="ARBA" id="ARBA00048679"/>
    </source>
</evidence>
<feature type="region of interest" description="Disordered" evidence="6">
    <location>
        <begin position="720"/>
        <end position="977"/>
    </location>
</feature>
<evidence type="ECO:0000256" key="3">
    <source>
        <dbReference type="ARBA" id="ARBA00022840"/>
    </source>
</evidence>
<feature type="compositionally biased region" description="Polar residues" evidence="6">
    <location>
        <begin position="1"/>
        <end position="11"/>
    </location>
</feature>
<comment type="caution">
    <text evidence="9">The sequence shown here is derived from an EMBL/GenBank/DDBJ whole genome shotgun (WGS) entry which is preliminary data.</text>
</comment>
<reference evidence="9 10" key="1">
    <citation type="submission" date="2020-01" db="EMBL/GenBank/DDBJ databases">
        <authorList>
            <person name="Gupta K D."/>
        </authorList>
    </citation>
    <scope>NUCLEOTIDE SEQUENCE [LARGE SCALE GENOMIC DNA]</scope>
</reference>
<protein>
    <submittedName>
        <fullName evidence="9">Uncharacterized protein</fullName>
    </submittedName>
</protein>
<feature type="compositionally biased region" description="Low complexity" evidence="6">
    <location>
        <begin position="813"/>
        <end position="845"/>
    </location>
</feature>
<feature type="compositionally biased region" description="Polar residues" evidence="6">
    <location>
        <begin position="1183"/>
        <end position="1197"/>
    </location>
</feature>
<feature type="compositionally biased region" description="Acidic residues" evidence="6">
    <location>
        <begin position="1392"/>
        <end position="1418"/>
    </location>
</feature>
<dbReference type="Gene3D" id="1.10.510.10">
    <property type="entry name" value="Transferase(Phosphotransferase) domain 1"/>
    <property type="match status" value="1"/>
</dbReference>
<feature type="compositionally biased region" description="Low complexity" evidence="6">
    <location>
        <begin position="248"/>
        <end position="267"/>
    </location>
</feature>
<evidence type="ECO:0000259" key="7">
    <source>
        <dbReference type="PROSITE" id="PS50011"/>
    </source>
</evidence>
<dbReference type="InterPro" id="IPR000095">
    <property type="entry name" value="CRIB_dom"/>
</dbReference>
<dbReference type="SMART" id="SM00285">
    <property type="entry name" value="PBD"/>
    <property type="match status" value="1"/>
</dbReference>
<feature type="compositionally biased region" description="Low complexity" evidence="6">
    <location>
        <begin position="1225"/>
        <end position="1235"/>
    </location>
</feature>